<protein>
    <submittedName>
        <fullName evidence="2">Uncharacterized protein</fullName>
    </submittedName>
</protein>
<name>A0A0K0DC00_ANGCA</name>
<evidence type="ECO:0000313" key="2">
    <source>
        <dbReference type="WBParaSite" id="ACAC_0000802901-mRNA-1"/>
    </source>
</evidence>
<dbReference type="WBParaSite" id="ACAC_0000802901-mRNA-1">
    <property type="protein sequence ID" value="ACAC_0000802901-mRNA-1"/>
    <property type="gene ID" value="ACAC_0000802901"/>
</dbReference>
<keyword evidence="1" id="KW-1185">Reference proteome</keyword>
<dbReference type="Proteomes" id="UP000035642">
    <property type="component" value="Unassembled WGS sequence"/>
</dbReference>
<dbReference type="AlphaFoldDB" id="A0A0K0DC00"/>
<organism evidence="1 2">
    <name type="scientific">Angiostrongylus cantonensis</name>
    <name type="common">Rat lungworm</name>
    <dbReference type="NCBI Taxonomy" id="6313"/>
    <lineage>
        <taxon>Eukaryota</taxon>
        <taxon>Metazoa</taxon>
        <taxon>Ecdysozoa</taxon>
        <taxon>Nematoda</taxon>
        <taxon>Chromadorea</taxon>
        <taxon>Rhabditida</taxon>
        <taxon>Rhabditina</taxon>
        <taxon>Rhabditomorpha</taxon>
        <taxon>Strongyloidea</taxon>
        <taxon>Metastrongylidae</taxon>
        <taxon>Angiostrongylus</taxon>
    </lineage>
</organism>
<evidence type="ECO:0000313" key="1">
    <source>
        <dbReference type="Proteomes" id="UP000035642"/>
    </source>
</evidence>
<reference evidence="1" key="1">
    <citation type="submission" date="2012-09" db="EMBL/GenBank/DDBJ databases">
        <authorList>
            <person name="Martin A.A."/>
        </authorList>
    </citation>
    <scope>NUCLEOTIDE SEQUENCE</scope>
</reference>
<sequence>MIPTSAGWIVRKKQIVITGLPLLSTPASTIEELRRVSMPHSRDVPLRKIRLDTKMKTPYREDEQLWTIDSDHALDEDKDVKMLAE</sequence>
<accession>A0A0K0DC00</accession>
<reference evidence="2" key="2">
    <citation type="submission" date="2017-02" db="UniProtKB">
        <authorList>
            <consortium name="WormBaseParasite"/>
        </authorList>
    </citation>
    <scope>IDENTIFICATION</scope>
</reference>
<proteinExistence type="predicted"/>